<reference evidence="1 2" key="1">
    <citation type="submission" date="2024-02" db="EMBL/GenBank/DDBJ databases">
        <authorList>
            <person name="Chen Y."/>
            <person name="Shah S."/>
            <person name="Dougan E. K."/>
            <person name="Thang M."/>
            <person name="Chan C."/>
        </authorList>
    </citation>
    <scope>NUCLEOTIDE SEQUENCE [LARGE SCALE GENOMIC DNA]</scope>
</reference>
<dbReference type="Proteomes" id="UP001642484">
    <property type="component" value="Unassembled WGS sequence"/>
</dbReference>
<comment type="caution">
    <text evidence="1">The sequence shown here is derived from an EMBL/GenBank/DDBJ whole genome shotgun (WGS) entry which is preliminary data.</text>
</comment>
<organism evidence="1 2">
    <name type="scientific">Durusdinium trenchii</name>
    <dbReference type="NCBI Taxonomy" id="1381693"/>
    <lineage>
        <taxon>Eukaryota</taxon>
        <taxon>Sar</taxon>
        <taxon>Alveolata</taxon>
        <taxon>Dinophyceae</taxon>
        <taxon>Suessiales</taxon>
        <taxon>Symbiodiniaceae</taxon>
        <taxon>Durusdinium</taxon>
    </lineage>
</organism>
<protein>
    <submittedName>
        <fullName evidence="1">Uncharacterized protein</fullName>
    </submittedName>
</protein>
<keyword evidence="2" id="KW-1185">Reference proteome</keyword>
<evidence type="ECO:0000313" key="1">
    <source>
        <dbReference type="EMBL" id="CAK9006793.1"/>
    </source>
</evidence>
<sequence length="229" mass="26959">MDRDGRCLRVPRFQGLSLLCANQALKRSDVLKLPWPSLRKPPKPMTEQHLIEQEWDSLSKKRFSPGRLHSIWHDLDGQTRRRYRQLSTRAEEVYQQMLLSRFRVFSVLKELIDLAPGPALNGYFLYMQKSKQEKTLPPWSEAKEEFDQLAMVENAKLKDQQKLWIEVCLGGGWTLERSVFFPRSALKCMLTLLLCHKRSTLSCAKDISHHVWLEHIFPFIPCYWFAKVT</sequence>
<evidence type="ECO:0000313" key="2">
    <source>
        <dbReference type="Proteomes" id="UP001642484"/>
    </source>
</evidence>
<name>A0ABP0IXJ9_9DINO</name>
<proteinExistence type="predicted"/>
<dbReference type="EMBL" id="CAXAMN010003892">
    <property type="protein sequence ID" value="CAK9006793.1"/>
    <property type="molecule type" value="Genomic_DNA"/>
</dbReference>
<gene>
    <name evidence="1" type="ORF">CCMP2556_LOCUS8573</name>
</gene>
<accession>A0ABP0IXJ9</accession>